<dbReference type="AlphaFoldDB" id="A0A8J3PD29"/>
<evidence type="ECO:0000313" key="2">
    <source>
        <dbReference type="Proteomes" id="UP000660339"/>
    </source>
</evidence>
<reference evidence="1" key="1">
    <citation type="submission" date="2021-01" db="EMBL/GenBank/DDBJ databases">
        <title>Whole genome shotgun sequence of Catellatospora methionotrophica NBRC 14553.</title>
        <authorList>
            <person name="Komaki H."/>
            <person name="Tamura T."/>
        </authorList>
    </citation>
    <scope>NUCLEOTIDE SEQUENCE</scope>
    <source>
        <strain evidence="1">NBRC 14553</strain>
    </source>
</reference>
<organism evidence="1 2">
    <name type="scientific">Catellatospora methionotrophica</name>
    <dbReference type="NCBI Taxonomy" id="121620"/>
    <lineage>
        <taxon>Bacteria</taxon>
        <taxon>Bacillati</taxon>
        <taxon>Actinomycetota</taxon>
        <taxon>Actinomycetes</taxon>
        <taxon>Micromonosporales</taxon>
        <taxon>Micromonosporaceae</taxon>
        <taxon>Catellatospora</taxon>
    </lineage>
</organism>
<dbReference type="EMBL" id="BONJ01000001">
    <property type="protein sequence ID" value="GIG11973.1"/>
    <property type="molecule type" value="Genomic_DNA"/>
</dbReference>
<sequence length="54" mass="5709">MLAGRGPVIAAMALVVLARIWYSAAVRAVDGWDGAVRSMVNLGRVRLAESIAAR</sequence>
<accession>A0A8J3PD29</accession>
<proteinExistence type="predicted"/>
<gene>
    <name evidence="1" type="ORF">Cme02nite_03050</name>
</gene>
<protein>
    <submittedName>
        <fullName evidence="1">Uncharacterized protein</fullName>
    </submittedName>
</protein>
<comment type="caution">
    <text evidence="1">The sequence shown here is derived from an EMBL/GenBank/DDBJ whole genome shotgun (WGS) entry which is preliminary data.</text>
</comment>
<dbReference type="Proteomes" id="UP000660339">
    <property type="component" value="Unassembled WGS sequence"/>
</dbReference>
<name>A0A8J3PD29_9ACTN</name>
<dbReference type="RefSeq" id="WP_166380459.1">
    <property type="nucleotide sequence ID" value="NZ_BAAATT010000011.1"/>
</dbReference>
<keyword evidence="2" id="KW-1185">Reference proteome</keyword>
<evidence type="ECO:0000313" key="1">
    <source>
        <dbReference type="EMBL" id="GIG11973.1"/>
    </source>
</evidence>